<reference evidence="3 5" key="2">
    <citation type="submission" date="2023-09" db="EMBL/GenBank/DDBJ databases">
        <title>Complete-Gapless Cercospora beticola genome.</title>
        <authorList>
            <person name="Wyatt N.A."/>
            <person name="Spanner R.E."/>
            <person name="Bolton M.D."/>
        </authorList>
    </citation>
    <scope>NUCLEOTIDE SEQUENCE [LARGE SCALE GENOMIC DNA]</scope>
    <source>
        <strain evidence="3">Cb09-40</strain>
    </source>
</reference>
<feature type="signal peptide" evidence="1">
    <location>
        <begin position="1"/>
        <end position="20"/>
    </location>
</feature>
<proteinExistence type="predicted"/>
<accession>A0A2G5I5X0</accession>
<dbReference type="EMBL" id="CP134186">
    <property type="protein sequence ID" value="WPA99820.1"/>
    <property type="molecule type" value="Genomic_DNA"/>
</dbReference>
<organism evidence="2 4">
    <name type="scientific">Cercospora beticola</name>
    <name type="common">Sugarbeet leaf spot fungus</name>
    <dbReference type="NCBI Taxonomy" id="122368"/>
    <lineage>
        <taxon>Eukaryota</taxon>
        <taxon>Fungi</taxon>
        <taxon>Dikarya</taxon>
        <taxon>Ascomycota</taxon>
        <taxon>Pezizomycotina</taxon>
        <taxon>Dothideomycetes</taxon>
        <taxon>Dothideomycetidae</taxon>
        <taxon>Mycosphaerellales</taxon>
        <taxon>Mycosphaerellaceae</taxon>
        <taxon>Cercospora</taxon>
    </lineage>
</organism>
<keyword evidence="5" id="KW-1185">Reference proteome</keyword>
<dbReference type="OrthoDB" id="5337308at2759"/>
<dbReference type="EMBL" id="LKMD01000101">
    <property type="protein sequence ID" value="PIB00208.1"/>
    <property type="molecule type" value="Genomic_DNA"/>
</dbReference>
<name>A0A2G5I5X0_CERBT</name>
<protein>
    <submittedName>
        <fullName evidence="2">Uncharacterized protein</fullName>
    </submittedName>
</protein>
<dbReference type="AlphaFoldDB" id="A0A2G5I5X0"/>
<evidence type="ECO:0000313" key="4">
    <source>
        <dbReference type="Proteomes" id="UP000230605"/>
    </source>
</evidence>
<feature type="chain" id="PRO_5013882210" evidence="1">
    <location>
        <begin position="21"/>
        <end position="313"/>
    </location>
</feature>
<evidence type="ECO:0000313" key="5">
    <source>
        <dbReference type="Proteomes" id="UP001302367"/>
    </source>
</evidence>
<evidence type="ECO:0000256" key="1">
    <source>
        <dbReference type="SAM" id="SignalP"/>
    </source>
</evidence>
<dbReference type="Proteomes" id="UP000230605">
    <property type="component" value="Chromosome 3"/>
</dbReference>
<reference evidence="2 4" key="1">
    <citation type="submission" date="2015-10" db="EMBL/GenBank/DDBJ databases">
        <title>The cercosporin biosynthetic gene cluster was horizontally transferred to several fungal lineages and shown to be expanded in Cercospora beticola based on microsynteny with recipient genomes.</title>
        <authorList>
            <person name="De Jonge R."/>
            <person name="Ebert M.K."/>
            <person name="Suttle J.C."/>
            <person name="Jurick Ii W.M."/>
            <person name="Secor G.A."/>
            <person name="Thomma B.P."/>
            <person name="Van De Peer Y."/>
            <person name="Bolton M.D."/>
        </authorList>
    </citation>
    <scope>NUCLEOTIDE SEQUENCE [LARGE SCALE GENOMIC DNA]</scope>
    <source>
        <strain evidence="2 4">09-40</strain>
    </source>
</reference>
<sequence length="313" mass="34766">MYFKLIAVLLLCHLAMLVQAIPRNRLCVKIGVTVPESASNSTPGTALDPRAPATSYKSAVRKGRNLWEIMNDPFKTTQATWTAADVQKWGWAVKSDQNIEVFKDKTSGLEQPLAWLQVSPATSLTVRLEHNSDVKVDGVEYPATHAEYCGVYNPAKGILIASDRHSPAYRKSTTTSLRKAPLPLLQNWSDLTFLSWQHLAAAHQEQQAPLRYIFVRGITNRNTQQLIMEAMHVDGFKSELALPWPNFWMFTPNDKDGSISEPFLAVLGTENFGGIAFLLAQHQAACGRKTIKSIRIWGDGGKSPVLHGMVDVQ</sequence>
<keyword evidence="1" id="KW-0732">Signal</keyword>
<gene>
    <name evidence="2" type="ORF">CB0940_02675</name>
    <name evidence="3" type="ORF">RHO25_004440</name>
</gene>
<evidence type="ECO:0000313" key="3">
    <source>
        <dbReference type="EMBL" id="WPA99820.1"/>
    </source>
</evidence>
<evidence type="ECO:0000313" key="2">
    <source>
        <dbReference type="EMBL" id="PIB00208.1"/>
    </source>
</evidence>
<dbReference type="Proteomes" id="UP001302367">
    <property type="component" value="Chromosome 3"/>
</dbReference>